<organism evidence="2 3">
    <name type="scientific">Caloramator australicus RC3</name>
    <dbReference type="NCBI Taxonomy" id="857293"/>
    <lineage>
        <taxon>Bacteria</taxon>
        <taxon>Bacillati</taxon>
        <taxon>Bacillota</taxon>
        <taxon>Clostridia</taxon>
        <taxon>Eubacteriales</taxon>
        <taxon>Clostridiaceae</taxon>
        <taxon>Caloramator</taxon>
    </lineage>
</organism>
<feature type="domain" description="Xylose isomerase-like TIM barrel" evidence="1">
    <location>
        <begin position="30"/>
        <end position="267"/>
    </location>
</feature>
<dbReference type="GO" id="GO:0003906">
    <property type="term" value="F:DNA-(apurinic or apyrimidinic site) endonuclease activity"/>
    <property type="evidence" value="ECO:0007669"/>
    <property type="project" value="TreeGrafter"/>
</dbReference>
<dbReference type="Proteomes" id="UP000007652">
    <property type="component" value="Unassembled WGS sequence"/>
</dbReference>
<dbReference type="PANTHER" id="PTHR21445">
    <property type="entry name" value="ENDONUCLEASE IV ENDODEOXYRIBONUCLEASE IV"/>
    <property type="match status" value="1"/>
</dbReference>
<name>I7KWM6_9CLOT</name>
<dbReference type="GO" id="GO:0008270">
    <property type="term" value="F:zinc ion binding"/>
    <property type="evidence" value="ECO:0007669"/>
    <property type="project" value="InterPro"/>
</dbReference>
<dbReference type="STRING" id="857293.CAAU_2523"/>
<dbReference type="RefSeq" id="WP_008909849.1">
    <property type="nucleotide sequence ID" value="NZ_CAKP01000138.1"/>
</dbReference>
<dbReference type="EMBL" id="CAKP01000138">
    <property type="protein sequence ID" value="CCJ34606.1"/>
    <property type="molecule type" value="Genomic_DNA"/>
</dbReference>
<keyword evidence="3" id="KW-1185">Reference proteome</keyword>
<accession>I7KWM6</accession>
<dbReference type="GO" id="GO:0008833">
    <property type="term" value="F:deoxyribonuclease IV (phage-T4-induced) activity"/>
    <property type="evidence" value="ECO:0007669"/>
    <property type="project" value="UniProtKB-EC"/>
</dbReference>
<dbReference type="GO" id="GO:0003677">
    <property type="term" value="F:DNA binding"/>
    <property type="evidence" value="ECO:0007669"/>
    <property type="project" value="InterPro"/>
</dbReference>
<dbReference type="AlphaFoldDB" id="I7KWM6"/>
<evidence type="ECO:0000259" key="1">
    <source>
        <dbReference type="Pfam" id="PF01261"/>
    </source>
</evidence>
<gene>
    <name evidence="2" type="ORF">CAAU_2523</name>
</gene>
<dbReference type="InterPro" id="IPR001719">
    <property type="entry name" value="AP_endonuc_2"/>
</dbReference>
<keyword evidence="2" id="KW-0255">Endonuclease</keyword>
<dbReference type="eggNOG" id="COG0648">
    <property type="taxonomic scope" value="Bacteria"/>
</dbReference>
<dbReference type="OrthoDB" id="9805666at2"/>
<keyword evidence="2" id="KW-0540">Nuclease</keyword>
<proteinExistence type="predicted"/>
<dbReference type="SMART" id="SM00518">
    <property type="entry name" value="AP2Ec"/>
    <property type="match status" value="1"/>
</dbReference>
<protein>
    <submittedName>
        <fullName evidence="2">Endonuclease IV</fullName>
        <ecNumber evidence="2">3.1.21.2</ecNumber>
    </submittedName>
</protein>
<dbReference type="InterPro" id="IPR013022">
    <property type="entry name" value="Xyl_isomerase-like_TIM-brl"/>
</dbReference>
<keyword evidence="2" id="KW-0378">Hydrolase</keyword>
<dbReference type="PANTHER" id="PTHR21445:SF0">
    <property type="entry name" value="APURINIC-APYRIMIDINIC ENDONUCLEASE"/>
    <property type="match status" value="1"/>
</dbReference>
<comment type="caution">
    <text evidence="2">The sequence shown here is derived from an EMBL/GenBank/DDBJ whole genome shotgun (WGS) entry which is preliminary data.</text>
</comment>
<dbReference type="Pfam" id="PF01261">
    <property type="entry name" value="AP_endonuc_2"/>
    <property type="match status" value="1"/>
</dbReference>
<dbReference type="SUPFAM" id="SSF51658">
    <property type="entry name" value="Xylose isomerase-like"/>
    <property type="match status" value="1"/>
</dbReference>
<dbReference type="EC" id="3.1.21.2" evidence="2"/>
<evidence type="ECO:0000313" key="2">
    <source>
        <dbReference type="EMBL" id="CCJ34606.1"/>
    </source>
</evidence>
<dbReference type="GO" id="GO:0008081">
    <property type="term" value="F:phosphoric diester hydrolase activity"/>
    <property type="evidence" value="ECO:0007669"/>
    <property type="project" value="TreeGrafter"/>
</dbReference>
<reference evidence="2 3" key="1">
    <citation type="journal article" date="2011" name="J. Bacteriol.">
        <title>Draft genome sequence of Caloramator australicus strain RC3T, a thermoanaerobe from the Great Artesian Basin of Australia.</title>
        <authorList>
            <person name="Ogg C.D."/>
            <person name="Patel B.K.C."/>
        </authorList>
    </citation>
    <scope>NUCLEOTIDE SEQUENCE [LARGE SCALE GENOMIC DNA]</scope>
    <source>
        <strain evidence="2 3">RC3</strain>
    </source>
</reference>
<dbReference type="Gene3D" id="3.20.20.150">
    <property type="entry name" value="Divalent-metal-dependent TIM barrel enzymes"/>
    <property type="match status" value="1"/>
</dbReference>
<dbReference type="GO" id="GO:0006284">
    <property type="term" value="P:base-excision repair"/>
    <property type="evidence" value="ECO:0007669"/>
    <property type="project" value="TreeGrafter"/>
</dbReference>
<evidence type="ECO:0000313" key="3">
    <source>
        <dbReference type="Proteomes" id="UP000007652"/>
    </source>
</evidence>
<sequence length="291" mass="33389">MTTKFGPSGISDSFYEDGYKLSIDYPMWLNKMGLELYEYSFGRGINLKEETAIKIGENSQKYGIQLSIHAPYYINFASEDEDIVQKSIGYLKKSSYFAKIMGADRVVFHPGSSAKTDRKRAFDNCKRGIYEAIDELVKEGLYPDIMICPETMGKQNQIGTLDEILEICEFDEKIVPTIDFGHIHALGRGALNSVNDFEYIINKVEEKLGKDRVKDIHCHFSRIEWTNAGEKKHWTIDDIDFGPEFKDLAIVLVKKDLSLRIICESRKNMAEDALKLKRIYLDTLSSLKDKY</sequence>
<dbReference type="InterPro" id="IPR036237">
    <property type="entry name" value="Xyl_isomerase-like_sf"/>
</dbReference>